<keyword evidence="3" id="KW-1185">Reference proteome</keyword>
<comment type="caution">
    <text evidence="2">The sequence shown here is derived from an EMBL/GenBank/DDBJ whole genome shotgun (WGS) entry which is preliminary data.</text>
</comment>
<dbReference type="Pfam" id="PF17921">
    <property type="entry name" value="Integrase_H2C2"/>
    <property type="match status" value="1"/>
</dbReference>
<reference evidence="2 3" key="1">
    <citation type="journal article" date="2024" name="BMC Genomics">
        <title>De novo assembly and annotation of Popillia japonica's genome with initial clues to its potential as an invasive pest.</title>
        <authorList>
            <person name="Cucini C."/>
            <person name="Boschi S."/>
            <person name="Funari R."/>
            <person name="Cardaioli E."/>
            <person name="Iannotti N."/>
            <person name="Marturano G."/>
            <person name="Paoli F."/>
            <person name="Bruttini M."/>
            <person name="Carapelli A."/>
            <person name="Frati F."/>
            <person name="Nardi F."/>
        </authorList>
    </citation>
    <scope>NUCLEOTIDE SEQUENCE [LARGE SCALE GENOMIC DNA]</scope>
    <source>
        <strain evidence="2">DMR45628</strain>
    </source>
</reference>
<dbReference type="Proteomes" id="UP001458880">
    <property type="component" value="Unassembled WGS sequence"/>
</dbReference>
<dbReference type="InterPro" id="IPR041588">
    <property type="entry name" value="Integrase_H2C2"/>
</dbReference>
<evidence type="ECO:0000313" key="2">
    <source>
        <dbReference type="EMBL" id="KAK9685244.1"/>
    </source>
</evidence>
<protein>
    <submittedName>
        <fullName evidence="2">Integrase zinc binding domain</fullName>
    </submittedName>
</protein>
<organism evidence="2 3">
    <name type="scientific">Popillia japonica</name>
    <name type="common">Japanese beetle</name>
    <dbReference type="NCBI Taxonomy" id="7064"/>
    <lineage>
        <taxon>Eukaryota</taxon>
        <taxon>Metazoa</taxon>
        <taxon>Ecdysozoa</taxon>
        <taxon>Arthropoda</taxon>
        <taxon>Hexapoda</taxon>
        <taxon>Insecta</taxon>
        <taxon>Pterygota</taxon>
        <taxon>Neoptera</taxon>
        <taxon>Endopterygota</taxon>
        <taxon>Coleoptera</taxon>
        <taxon>Polyphaga</taxon>
        <taxon>Scarabaeiformia</taxon>
        <taxon>Scarabaeidae</taxon>
        <taxon>Rutelinae</taxon>
        <taxon>Popillia</taxon>
    </lineage>
</organism>
<dbReference type="AlphaFoldDB" id="A0AAW1I7E2"/>
<dbReference type="EMBL" id="JASPKY010000792">
    <property type="protein sequence ID" value="KAK9685244.1"/>
    <property type="molecule type" value="Genomic_DNA"/>
</dbReference>
<proteinExistence type="predicted"/>
<feature type="domain" description="Integrase zinc-binding" evidence="1">
    <location>
        <begin position="19"/>
        <end position="70"/>
    </location>
</feature>
<evidence type="ECO:0000313" key="3">
    <source>
        <dbReference type="Proteomes" id="UP001458880"/>
    </source>
</evidence>
<evidence type="ECO:0000259" key="1">
    <source>
        <dbReference type="Pfam" id="PF17921"/>
    </source>
</evidence>
<accession>A0AAW1I7E2</accession>
<sequence>MKTSTSGLYVSYYLTIIVGHKMQSEVIRKIYDGQFGVRKAEDILLLDFWIPNVRSKIECRIRNCIRCILAERKHGKQERMLNPIDKADLPL</sequence>
<name>A0AAW1I7E2_POPJA</name>
<dbReference type="Gene3D" id="1.10.340.70">
    <property type="match status" value="1"/>
</dbReference>
<gene>
    <name evidence="2" type="ORF">QE152_g38180</name>
</gene>